<evidence type="ECO:0008006" key="5">
    <source>
        <dbReference type="Google" id="ProtNLM"/>
    </source>
</evidence>
<feature type="region of interest" description="Disordered" evidence="2">
    <location>
        <begin position="340"/>
        <end position="379"/>
    </location>
</feature>
<feature type="compositionally biased region" description="Polar residues" evidence="2">
    <location>
        <begin position="349"/>
        <end position="362"/>
    </location>
</feature>
<dbReference type="EMBL" id="NKHU02000086">
    <property type="protein sequence ID" value="RHZ56683.1"/>
    <property type="molecule type" value="Genomic_DNA"/>
</dbReference>
<dbReference type="STRING" id="41047.A0A397H5J7"/>
<feature type="region of interest" description="Disordered" evidence="2">
    <location>
        <begin position="93"/>
        <end position="216"/>
    </location>
</feature>
<feature type="compositionally biased region" description="Acidic residues" evidence="2">
    <location>
        <begin position="168"/>
        <end position="179"/>
    </location>
</feature>
<organism evidence="3 4">
    <name type="scientific">Aspergillus thermomutatus</name>
    <name type="common">Neosartorya pseudofischeri</name>
    <dbReference type="NCBI Taxonomy" id="41047"/>
    <lineage>
        <taxon>Eukaryota</taxon>
        <taxon>Fungi</taxon>
        <taxon>Dikarya</taxon>
        <taxon>Ascomycota</taxon>
        <taxon>Pezizomycotina</taxon>
        <taxon>Eurotiomycetes</taxon>
        <taxon>Eurotiomycetidae</taxon>
        <taxon>Eurotiales</taxon>
        <taxon>Aspergillaceae</taxon>
        <taxon>Aspergillus</taxon>
        <taxon>Aspergillus subgen. Fumigati</taxon>
    </lineage>
</organism>
<feature type="compositionally biased region" description="Basic and acidic residues" evidence="2">
    <location>
        <begin position="71"/>
        <end position="80"/>
    </location>
</feature>
<dbReference type="RefSeq" id="XP_026614801.1">
    <property type="nucleotide sequence ID" value="XM_026759553.1"/>
</dbReference>
<evidence type="ECO:0000313" key="4">
    <source>
        <dbReference type="Proteomes" id="UP000215305"/>
    </source>
</evidence>
<name>A0A397H5J7_ASPTH</name>
<feature type="compositionally biased region" description="Low complexity" evidence="2">
    <location>
        <begin position="40"/>
        <end position="53"/>
    </location>
</feature>
<protein>
    <recommendedName>
        <fullName evidence="5">Spindle pole body associated protein SnaD</fullName>
    </recommendedName>
</protein>
<dbReference type="OrthoDB" id="3911405at2759"/>
<dbReference type="GeneID" id="38127908"/>
<feature type="region of interest" description="Disordered" evidence="2">
    <location>
        <begin position="1"/>
        <end position="80"/>
    </location>
</feature>
<dbReference type="Gene3D" id="1.10.287.1490">
    <property type="match status" value="1"/>
</dbReference>
<dbReference type="PANTHER" id="PTHR45615:SF72">
    <property type="entry name" value="CHROMOSOME UNDETERMINED SCAFFOLD_67, WHOLE GENOME SHOTGUN SEQUENCE"/>
    <property type="match status" value="1"/>
</dbReference>
<evidence type="ECO:0000256" key="1">
    <source>
        <dbReference type="SAM" id="Coils"/>
    </source>
</evidence>
<comment type="caution">
    <text evidence="3">The sequence shown here is derived from an EMBL/GenBank/DDBJ whole genome shotgun (WGS) entry which is preliminary data.</text>
</comment>
<dbReference type="AlphaFoldDB" id="A0A397H5J7"/>
<feature type="compositionally biased region" description="Low complexity" evidence="2">
    <location>
        <begin position="61"/>
        <end position="70"/>
    </location>
</feature>
<keyword evidence="4" id="KW-1185">Reference proteome</keyword>
<dbReference type="SUPFAM" id="SSF90257">
    <property type="entry name" value="Myosin rod fragments"/>
    <property type="match status" value="1"/>
</dbReference>
<proteinExistence type="predicted"/>
<feature type="coiled-coil region" evidence="1">
    <location>
        <begin position="400"/>
        <end position="497"/>
    </location>
</feature>
<feature type="region of interest" description="Disordered" evidence="2">
    <location>
        <begin position="533"/>
        <end position="558"/>
    </location>
</feature>
<dbReference type="PANTHER" id="PTHR45615">
    <property type="entry name" value="MYOSIN HEAVY CHAIN, NON-MUSCLE"/>
    <property type="match status" value="1"/>
</dbReference>
<gene>
    <name evidence="3" type="ORF">CDV56_105934</name>
</gene>
<dbReference type="VEuPathDB" id="FungiDB:CDV56_105934"/>
<feature type="compositionally biased region" description="Polar residues" evidence="2">
    <location>
        <begin position="1"/>
        <end position="23"/>
    </location>
</feature>
<feature type="compositionally biased region" description="Low complexity" evidence="2">
    <location>
        <begin position="180"/>
        <end position="192"/>
    </location>
</feature>
<feature type="coiled-coil region" evidence="1">
    <location>
        <begin position="701"/>
        <end position="785"/>
    </location>
</feature>
<feature type="compositionally biased region" description="Basic and acidic residues" evidence="2">
    <location>
        <begin position="546"/>
        <end position="558"/>
    </location>
</feature>
<evidence type="ECO:0000256" key="2">
    <source>
        <dbReference type="SAM" id="MobiDB-lite"/>
    </source>
</evidence>
<feature type="region of interest" description="Disordered" evidence="2">
    <location>
        <begin position="648"/>
        <end position="673"/>
    </location>
</feature>
<evidence type="ECO:0000313" key="3">
    <source>
        <dbReference type="EMBL" id="RHZ56683.1"/>
    </source>
</evidence>
<feature type="compositionally biased region" description="Basic and acidic residues" evidence="2">
    <location>
        <begin position="109"/>
        <end position="118"/>
    </location>
</feature>
<sequence>MVDTRYTSPDPTTHDTVGASTIATPLFMPSSPPPPEESLVDSPPRADSPSSDRVAAEIDGARSPALSRASSPDHEANELDARLAEYTVDFRAFPGTQVARDDDTLPDLKLPHEEDKLSEVGGPEDFTANMERYLMGMDDDLEDEDWEEGQSTHLKDNPQPAITQGDEHEGEGEEKEEDQQPQQQSQGLQQPGPDDEAEVGEYSEFGPPVDMSTPSHFLRRTGAFAKEMTQLEDIEEDPDDEAEPVFTPSVQRQTVTLQRDTTDSNEDLRRQIAELREVIRDRDQQLERNHRRALEAASAGEQIKHLQAELQKKSSQLDELQAKRDDEAILRQQIQVLQKQNEEKDSYMRRSSFSQSGLSALQKQLGDMQKELQSRNTPPDLDAERLETIAYLRQQLDLAQEQLKKRDATLEETLAKLRDVTAAKELQLREKNTEIDGLKAQIDDNLTEIDRLETELDQANQEYRILEEKVVSLETKNRPLEEKNSTLEADLNRAQSQVTAQGNALKAMAAEMPIEAGGRNTYTEILELIKDLDPHNTTRSSGKPSLSRDAESKDDEMEKYRQDLAKAQAELDEACAIRKALELDLKRSREQAAEAQTLFRSIEDENTRLTKRVDDLQTSLDKVQGELSQMKAEHSEALKTIGHLQAEKKIQQPSPPPSPPTPRNVGQTEKLEESYRAQLKSLQTAHATAISTLRSSHADSTSKLRDLLAAAEKQESKLKAEVQSLLAARAAQETQMQSLDAEVRRLQSVIAVKEETAAALDERIARSVEKREKEWERRVDLLLKERERMGKALMWAWGEKEVGDVKENLGEDGRRAGQAYRYKYAPRKEKEGQKA</sequence>
<reference evidence="3" key="1">
    <citation type="submission" date="2018-08" db="EMBL/GenBank/DDBJ databases">
        <title>Draft genome sequence of azole-resistant Aspergillus thermomutatus (Neosartorya pseudofischeri) strain HMR AF 39, isolated from a human nasal aspirate.</title>
        <authorList>
            <person name="Parent-Michaud M."/>
            <person name="Dufresne P.J."/>
            <person name="Fournier E."/>
            <person name="Martineau C."/>
            <person name="Moreira S."/>
            <person name="Perkins V."/>
            <person name="De Repentigny L."/>
            <person name="Dufresne S.F."/>
        </authorList>
    </citation>
    <scope>NUCLEOTIDE SEQUENCE [LARGE SCALE GENOMIC DNA]</scope>
    <source>
        <strain evidence="3">HMR AF 39</strain>
    </source>
</reference>
<feature type="compositionally biased region" description="Acidic residues" evidence="2">
    <location>
        <begin position="137"/>
        <end position="148"/>
    </location>
</feature>
<dbReference type="Proteomes" id="UP000215305">
    <property type="component" value="Unassembled WGS sequence"/>
</dbReference>
<feature type="compositionally biased region" description="Pro residues" evidence="2">
    <location>
        <begin position="653"/>
        <end position="662"/>
    </location>
</feature>
<keyword evidence="1" id="KW-0175">Coiled coil</keyword>
<accession>A0A397H5J7</accession>